<keyword evidence="2" id="KW-0472">Membrane</keyword>
<dbReference type="SMART" id="SM00028">
    <property type="entry name" value="TPR"/>
    <property type="match status" value="2"/>
</dbReference>
<proteinExistence type="predicted"/>
<dbReference type="PANTHER" id="PTHR44216">
    <property type="entry name" value="PROTEIN O-MANNOSYL-TRANSFERASE TMTC2"/>
    <property type="match status" value="1"/>
</dbReference>
<feature type="transmembrane region" description="Helical" evidence="2">
    <location>
        <begin position="326"/>
        <end position="348"/>
    </location>
</feature>
<dbReference type="EMBL" id="JAXQPW010000012">
    <property type="protein sequence ID" value="MDZ5664263.1"/>
    <property type="molecule type" value="Genomic_DNA"/>
</dbReference>
<evidence type="ECO:0000313" key="4">
    <source>
        <dbReference type="Proteomes" id="UP001291999"/>
    </source>
</evidence>
<dbReference type="RefSeq" id="WP_322425822.1">
    <property type="nucleotide sequence ID" value="NZ_JAXQPW010000012.1"/>
</dbReference>
<feature type="transmembrane region" description="Helical" evidence="2">
    <location>
        <begin position="294"/>
        <end position="314"/>
    </location>
</feature>
<feature type="transmembrane region" description="Helical" evidence="2">
    <location>
        <begin position="248"/>
        <end position="266"/>
    </location>
</feature>
<feature type="transmembrane region" description="Helical" evidence="2">
    <location>
        <begin position="218"/>
        <end position="242"/>
    </location>
</feature>
<organism evidence="3 4">
    <name type="scientific">Nocardioides renjunii</name>
    <dbReference type="NCBI Taxonomy" id="3095075"/>
    <lineage>
        <taxon>Bacteria</taxon>
        <taxon>Bacillati</taxon>
        <taxon>Actinomycetota</taxon>
        <taxon>Actinomycetes</taxon>
        <taxon>Propionibacteriales</taxon>
        <taxon>Nocardioidaceae</taxon>
        <taxon>Nocardioides</taxon>
    </lineage>
</organism>
<keyword evidence="2" id="KW-1133">Transmembrane helix</keyword>
<dbReference type="InterPro" id="IPR011990">
    <property type="entry name" value="TPR-like_helical_dom_sf"/>
</dbReference>
<name>A0ABU5KH28_9ACTN</name>
<feature type="repeat" description="TPR" evidence="1">
    <location>
        <begin position="38"/>
        <end position="71"/>
    </location>
</feature>
<protein>
    <submittedName>
        <fullName evidence="3">Tetratricopeptide repeat protein</fullName>
    </submittedName>
</protein>
<dbReference type="Proteomes" id="UP001291999">
    <property type="component" value="Unassembled WGS sequence"/>
</dbReference>
<comment type="caution">
    <text evidence="3">The sequence shown here is derived from an EMBL/GenBank/DDBJ whole genome shotgun (WGS) entry which is preliminary data.</text>
</comment>
<dbReference type="InterPro" id="IPR052384">
    <property type="entry name" value="TMTC_O-mannosyltransferase"/>
</dbReference>
<sequence>MTEDCQALMRAETLLDLRRDAEAEQRFRDVLAADPESVPALLGLGRALNRQDRHEEAERAVRGALALAPEHAAGYHQLTDVLCDRRDGAGALSAAESGLALAPHAFTSHYQHARALLSQRRPRVRDAYDAAVRAVGLAPHSPDAHNLVGLCLDGLGDHAGAQAAFRNALALDPLHTMAQNNLVATELDRGRLRRAAGLLRSAVGNDPQEKQLHQNLDVVLLLLVRRVVWSLCGVAIVLGVLLVTEAPWWARALSGTAYVAVLATLLHRVRVQLPRGVSRWGRGIWGRTRWQGRYLIGLLVLLSVAVLLLAFAPYPVAAGAGLVLGGILRVLGVLCVIGWIGAAAVNLARGR</sequence>
<dbReference type="Gene3D" id="1.25.40.10">
    <property type="entry name" value="Tetratricopeptide repeat domain"/>
    <property type="match status" value="1"/>
</dbReference>
<dbReference type="SUPFAM" id="SSF48452">
    <property type="entry name" value="TPR-like"/>
    <property type="match status" value="1"/>
</dbReference>
<feature type="repeat" description="TPR" evidence="1">
    <location>
        <begin position="142"/>
        <end position="175"/>
    </location>
</feature>
<keyword evidence="2" id="KW-0812">Transmembrane</keyword>
<evidence type="ECO:0000256" key="2">
    <source>
        <dbReference type="SAM" id="Phobius"/>
    </source>
</evidence>
<dbReference type="InterPro" id="IPR019734">
    <property type="entry name" value="TPR_rpt"/>
</dbReference>
<dbReference type="Pfam" id="PF14559">
    <property type="entry name" value="TPR_19"/>
    <property type="match status" value="1"/>
</dbReference>
<keyword evidence="1" id="KW-0802">TPR repeat</keyword>
<dbReference type="PANTHER" id="PTHR44216:SF3">
    <property type="entry name" value="PROTEIN O-MANNOSYL-TRANSFERASE TMTC2"/>
    <property type="match status" value="1"/>
</dbReference>
<gene>
    <name evidence="3" type="ORF">SFC79_20980</name>
</gene>
<reference evidence="3 4" key="1">
    <citation type="submission" date="2023-11" db="EMBL/GenBank/DDBJ databases">
        <title>Novel species in genus Nocardioides.</title>
        <authorList>
            <person name="Zhou H."/>
        </authorList>
    </citation>
    <scope>NUCLEOTIDE SEQUENCE [LARGE SCALE GENOMIC DNA]</scope>
    <source>
        <strain evidence="3 4">S-58</strain>
    </source>
</reference>
<keyword evidence="4" id="KW-1185">Reference proteome</keyword>
<dbReference type="PROSITE" id="PS50005">
    <property type="entry name" value="TPR"/>
    <property type="match status" value="2"/>
</dbReference>
<dbReference type="Pfam" id="PF13432">
    <property type="entry name" value="TPR_16"/>
    <property type="match status" value="1"/>
</dbReference>
<accession>A0ABU5KH28</accession>
<evidence type="ECO:0000313" key="3">
    <source>
        <dbReference type="EMBL" id="MDZ5664263.1"/>
    </source>
</evidence>
<evidence type="ECO:0000256" key="1">
    <source>
        <dbReference type="PROSITE-ProRule" id="PRU00339"/>
    </source>
</evidence>